<comment type="similarity">
    <text evidence="4">Belongs to the class I-like SAM-binding methyltransferase superfamily. Cation-independent O-methyltransferase family. COMT subfamily.</text>
</comment>
<dbReference type="FunFam" id="3.40.50.150:FF:000185">
    <property type="entry name" value="O-methyltransferase family protein"/>
    <property type="match status" value="1"/>
</dbReference>
<keyword evidence="8" id="KW-1185">Reference proteome</keyword>
<evidence type="ECO:0000313" key="7">
    <source>
        <dbReference type="EnsemblPlants" id="OB11G18240.1"/>
    </source>
</evidence>
<dbReference type="EnsemblPlants" id="OB11G18240.1">
    <property type="protein sequence ID" value="OB11G18240.1"/>
    <property type="gene ID" value="OB11G18240"/>
</dbReference>
<evidence type="ECO:0000256" key="3">
    <source>
        <dbReference type="ARBA" id="ARBA00022691"/>
    </source>
</evidence>
<name>J3N7N8_ORYBR</name>
<dbReference type="Gene3D" id="1.10.10.10">
    <property type="entry name" value="Winged helix-like DNA-binding domain superfamily/Winged helix DNA-binding domain"/>
    <property type="match status" value="1"/>
</dbReference>
<dbReference type="GO" id="GO:0008171">
    <property type="term" value="F:O-methyltransferase activity"/>
    <property type="evidence" value="ECO:0007669"/>
    <property type="project" value="InterPro"/>
</dbReference>
<evidence type="ECO:0000313" key="8">
    <source>
        <dbReference type="Proteomes" id="UP000006038"/>
    </source>
</evidence>
<dbReference type="Pfam" id="PF00891">
    <property type="entry name" value="Methyltransf_2"/>
    <property type="match status" value="1"/>
</dbReference>
<keyword evidence="1" id="KW-0489">Methyltransferase</keyword>
<evidence type="ECO:0000256" key="1">
    <source>
        <dbReference type="ARBA" id="ARBA00022603"/>
    </source>
</evidence>
<accession>J3N7N8</accession>
<evidence type="ECO:0000259" key="6">
    <source>
        <dbReference type="Pfam" id="PF00891"/>
    </source>
</evidence>
<dbReference type="PANTHER" id="PTHR11746">
    <property type="entry name" value="O-METHYLTRANSFERASE"/>
    <property type="match status" value="1"/>
</dbReference>
<reference evidence="7" key="1">
    <citation type="journal article" date="2013" name="Nat. Commun.">
        <title>Whole-genome sequencing of Oryza brachyantha reveals mechanisms underlying Oryza genome evolution.</title>
        <authorList>
            <person name="Chen J."/>
            <person name="Huang Q."/>
            <person name="Gao D."/>
            <person name="Wang J."/>
            <person name="Lang Y."/>
            <person name="Liu T."/>
            <person name="Li B."/>
            <person name="Bai Z."/>
            <person name="Luis Goicoechea J."/>
            <person name="Liang C."/>
            <person name="Chen C."/>
            <person name="Zhang W."/>
            <person name="Sun S."/>
            <person name="Liao Y."/>
            <person name="Zhang X."/>
            <person name="Yang L."/>
            <person name="Song C."/>
            <person name="Wang M."/>
            <person name="Shi J."/>
            <person name="Liu G."/>
            <person name="Liu J."/>
            <person name="Zhou H."/>
            <person name="Zhou W."/>
            <person name="Yu Q."/>
            <person name="An N."/>
            <person name="Chen Y."/>
            <person name="Cai Q."/>
            <person name="Wang B."/>
            <person name="Liu B."/>
            <person name="Min J."/>
            <person name="Huang Y."/>
            <person name="Wu H."/>
            <person name="Li Z."/>
            <person name="Zhang Y."/>
            <person name="Yin Y."/>
            <person name="Song W."/>
            <person name="Jiang J."/>
            <person name="Jackson S.A."/>
            <person name="Wing R.A."/>
            <person name="Wang J."/>
            <person name="Chen M."/>
        </authorList>
    </citation>
    <scope>NUCLEOTIDE SEQUENCE [LARGE SCALE GENOMIC DNA]</scope>
    <source>
        <strain evidence="7">cv. IRGC 101232</strain>
    </source>
</reference>
<keyword evidence="2" id="KW-0808">Transferase</keyword>
<dbReference type="Proteomes" id="UP000006038">
    <property type="component" value="Chromosome 11"/>
</dbReference>
<dbReference type="PROSITE" id="PS51683">
    <property type="entry name" value="SAM_OMT_II"/>
    <property type="match status" value="1"/>
</dbReference>
<dbReference type="InterPro" id="IPR016461">
    <property type="entry name" value="COMT-like"/>
</dbReference>
<evidence type="ECO:0000256" key="2">
    <source>
        <dbReference type="ARBA" id="ARBA00022679"/>
    </source>
</evidence>
<evidence type="ECO:0000256" key="4">
    <source>
        <dbReference type="ARBA" id="ARBA00034481"/>
    </source>
</evidence>
<dbReference type="Gene3D" id="3.40.50.150">
    <property type="entry name" value="Vaccinia Virus protein VP39"/>
    <property type="match status" value="1"/>
</dbReference>
<organism evidence="7">
    <name type="scientific">Oryza brachyantha</name>
    <name type="common">malo sina</name>
    <dbReference type="NCBI Taxonomy" id="4533"/>
    <lineage>
        <taxon>Eukaryota</taxon>
        <taxon>Viridiplantae</taxon>
        <taxon>Streptophyta</taxon>
        <taxon>Embryophyta</taxon>
        <taxon>Tracheophyta</taxon>
        <taxon>Spermatophyta</taxon>
        <taxon>Magnoliopsida</taxon>
        <taxon>Liliopsida</taxon>
        <taxon>Poales</taxon>
        <taxon>Poaceae</taxon>
        <taxon>BOP clade</taxon>
        <taxon>Oryzoideae</taxon>
        <taxon>Oryzeae</taxon>
        <taxon>Oryzinae</taxon>
        <taxon>Oryza</taxon>
    </lineage>
</organism>
<dbReference type="eggNOG" id="KOG3178">
    <property type="taxonomic scope" value="Eukaryota"/>
</dbReference>
<feature type="region of interest" description="Disordered" evidence="5">
    <location>
        <begin position="81"/>
        <end position="125"/>
    </location>
</feature>
<sequence>MAARVAPSMVAPTDDELLLAQADLWRHSLYYVTSKGFQCAIKLGIPTAIHRAGGASSLRAAAGGGPPGPPQPLLRHVQGVPVRHQARHTHRHPPRRGRLVASRPRRRAVPPAGQAPVLPPPHAAAGLHGRLRHRRDHRGRRGVFRLTPLSWLLVEGAAPMVDSHPCQVPVALAATSRHCVEAAMGLAEWFRKEAAPSAPAPPSPFEEAHGAALFEESMAELDPESDAMFNEGLAAHDHSGFATVLRECSGVFQGLQSLTAGRGGDGTATRAIVEAFPGIKCTVLDLPRVIGEKRADGAVSYVPGDMFLSIPPAQAVMLKLVLHHYNDEDCVKILAQCKKAVPSREAGGKVIIVDIAIGAPAGPLLEAQLLMDVAMMVVTKGRQRDEDDWRVLFGKAGFSDYKIVKKLGARAVFEAYPYQVLPNTTLICGFCL</sequence>
<dbReference type="InterPro" id="IPR001077">
    <property type="entry name" value="COMT_C"/>
</dbReference>
<keyword evidence="3" id="KW-0949">S-adenosyl-L-methionine</keyword>
<dbReference type="SUPFAM" id="SSF53335">
    <property type="entry name" value="S-adenosyl-L-methionine-dependent methyltransferases"/>
    <property type="match status" value="1"/>
</dbReference>
<dbReference type="SUPFAM" id="SSF46785">
    <property type="entry name" value="Winged helix' DNA-binding domain"/>
    <property type="match status" value="1"/>
</dbReference>
<feature type="domain" description="O-methyltransferase C-terminal" evidence="6">
    <location>
        <begin position="186"/>
        <end position="399"/>
    </location>
</feature>
<dbReference type="InterPro" id="IPR036388">
    <property type="entry name" value="WH-like_DNA-bd_sf"/>
</dbReference>
<dbReference type="GO" id="GO:0032259">
    <property type="term" value="P:methylation"/>
    <property type="evidence" value="ECO:0007669"/>
    <property type="project" value="UniProtKB-KW"/>
</dbReference>
<dbReference type="InterPro" id="IPR036390">
    <property type="entry name" value="WH_DNA-bd_sf"/>
</dbReference>
<dbReference type="OMA" id="AMGLAEW"/>
<dbReference type="InterPro" id="IPR029063">
    <property type="entry name" value="SAM-dependent_MTases_sf"/>
</dbReference>
<protein>
    <recommendedName>
        <fullName evidence="6">O-methyltransferase C-terminal domain-containing protein</fullName>
    </recommendedName>
</protein>
<feature type="compositionally biased region" description="Basic residues" evidence="5">
    <location>
        <begin position="84"/>
        <end position="108"/>
    </location>
</feature>
<proteinExistence type="inferred from homology"/>
<dbReference type="AlphaFoldDB" id="J3N7N8"/>
<reference evidence="7" key="2">
    <citation type="submission" date="2013-04" db="UniProtKB">
        <authorList>
            <consortium name="EnsemblPlants"/>
        </authorList>
    </citation>
    <scope>IDENTIFICATION</scope>
</reference>
<dbReference type="Gramene" id="OB11G18240.1">
    <property type="protein sequence ID" value="OB11G18240.1"/>
    <property type="gene ID" value="OB11G18240"/>
</dbReference>
<evidence type="ECO:0000256" key="5">
    <source>
        <dbReference type="SAM" id="MobiDB-lite"/>
    </source>
</evidence>
<dbReference type="HOGENOM" id="CLU_005533_7_0_1"/>